<reference evidence="1 2" key="1">
    <citation type="journal article" date="2019" name="Genome Biol. Evol.">
        <title>Genomic Plasticity Mediated by Transposable Elements in the Plant Pathogenic Fungus Colletotrichum higginsianum.</title>
        <authorList>
            <person name="Tsushima A."/>
            <person name="Gan P."/>
            <person name="Kumakura N."/>
            <person name="Narusaka M."/>
            <person name="Takano Y."/>
            <person name="Narusaka Y."/>
            <person name="Shirasu K."/>
        </authorList>
    </citation>
    <scope>NUCLEOTIDE SEQUENCE [LARGE SCALE GENOMIC DNA]</scope>
    <source>
        <strain evidence="1 2">MAFF305635-RFP</strain>
    </source>
</reference>
<dbReference type="AlphaFoldDB" id="A0A4T0WES7"/>
<dbReference type="OrthoDB" id="288942at2759"/>
<dbReference type="EMBL" id="MWPZ01000002">
    <property type="protein sequence ID" value="TID04460.1"/>
    <property type="molecule type" value="Genomic_DNA"/>
</dbReference>
<accession>A0A4T0WES7</accession>
<organism evidence="1 2">
    <name type="scientific">Colletotrichum higginsianum</name>
    <dbReference type="NCBI Taxonomy" id="80884"/>
    <lineage>
        <taxon>Eukaryota</taxon>
        <taxon>Fungi</taxon>
        <taxon>Dikarya</taxon>
        <taxon>Ascomycota</taxon>
        <taxon>Pezizomycotina</taxon>
        <taxon>Sordariomycetes</taxon>
        <taxon>Hypocreomycetidae</taxon>
        <taxon>Glomerellales</taxon>
        <taxon>Glomerellaceae</taxon>
        <taxon>Colletotrichum</taxon>
        <taxon>Colletotrichum destructivum species complex</taxon>
    </lineage>
</organism>
<protein>
    <submittedName>
        <fullName evidence="1">Uncharacterized protein</fullName>
    </submittedName>
</protein>
<dbReference type="Proteomes" id="UP000305883">
    <property type="component" value="Unassembled WGS sequence"/>
</dbReference>
<comment type="caution">
    <text evidence="1">The sequence shown here is derived from an EMBL/GenBank/DDBJ whole genome shotgun (WGS) entry which is preliminary data.</text>
</comment>
<proteinExistence type="predicted"/>
<gene>
    <name evidence="1" type="ORF">CH35J_002633</name>
</gene>
<evidence type="ECO:0000313" key="1">
    <source>
        <dbReference type="EMBL" id="TID04460.1"/>
    </source>
</evidence>
<evidence type="ECO:0000313" key="2">
    <source>
        <dbReference type="Proteomes" id="UP000305883"/>
    </source>
</evidence>
<name>A0A4T0WES7_9PEZI</name>
<sequence>MARWSNIDITTCDHQLECPLFSVIPGEIRNEIFALALIQYEDDKSAYPEESYWYRPGFRGPRRSSSALLRTCKLAYEEGQTVFLRELEFAFWFDRGPEGRTGNESCERFFNRLTMRQSCQLRRVRLFTQMFWLEQGHNIQRIFMQPRFRPETLTVTVRYSDWWHWEEDKPLRMAEDWLRGFRGPAGLRELRVEYETLARKKDEMMKIVKRNKGWKLAVGKKGMGGVETEGGYLSAEGTKLGEWRWRGTSKLGGREWAHHGEGDTVEYVVVTDTWRFVEGIMPKEDEARRDERRALFPLLPHRLYGNGLQPPLFLM</sequence>